<reference evidence="2" key="1">
    <citation type="journal article" date="2023" name="Front. Plant Sci.">
        <title>Chromosomal-level genome assembly of Melastoma candidum provides insights into trichome evolution.</title>
        <authorList>
            <person name="Zhong Y."/>
            <person name="Wu W."/>
            <person name="Sun C."/>
            <person name="Zou P."/>
            <person name="Liu Y."/>
            <person name="Dai S."/>
            <person name="Zhou R."/>
        </authorList>
    </citation>
    <scope>NUCLEOTIDE SEQUENCE [LARGE SCALE GENOMIC DNA]</scope>
</reference>
<sequence length="547" mass="61427">MHRVTPQRHVIVGNKGRPPDLEGLEAAYMRDKIAGIYRILKYSPWDSARERLRELPLKWDSYTVNQVLKSHPPLEKAWLFFNWASELSGFKHDQYTYTTMLDIFGEAGRIPAMVGLFKRMQNMGLKADVVTFTSMMHWLSCSGDIDGAVRIWDEMKGNGFRPTVVSYTAYMKIMLDNGRLKEAAGAYEEMLRFGLSPTCHTYTILMEFMVASGRCVEALDMFAKMQEAGVLPDKATCNILVDQCCKVKDAVTIMKILPFMKENNLVLRYSVFLEAQKMLTEAGKSDDLLRQIHPHLLAKSGSKGELVRHPVTSLDVSCTEDGLLILLLLKKQNHIALEHLLGLLGDEGRQLDSVTFSTLIEIACNEYNVNRALLVLSCSKKWGLKIDKQAYLSLIGSLIRLKEFEKVADVMEDMIEAGISLGSYLVSLIILRLGRARRPTAAKRIFRLLPDSLQNVSSYSALVNAHVNAGTADKALEVLESMRRRGICPASGTYDMLLNGLEKFGRLLEISMIRKEMKSRSSGNSQKDAVNPADESICNLLFARDVP</sequence>
<accession>A0ACB9SBX9</accession>
<protein>
    <submittedName>
        <fullName evidence="1">Uncharacterized protein</fullName>
    </submittedName>
</protein>
<evidence type="ECO:0000313" key="2">
    <source>
        <dbReference type="Proteomes" id="UP001057402"/>
    </source>
</evidence>
<dbReference type="EMBL" id="CM042881">
    <property type="protein sequence ID" value="KAI4387561.1"/>
    <property type="molecule type" value="Genomic_DNA"/>
</dbReference>
<proteinExistence type="predicted"/>
<gene>
    <name evidence="1" type="ORF">MLD38_005383</name>
</gene>
<evidence type="ECO:0000313" key="1">
    <source>
        <dbReference type="EMBL" id="KAI4387561.1"/>
    </source>
</evidence>
<organism evidence="1 2">
    <name type="scientific">Melastoma candidum</name>
    <dbReference type="NCBI Taxonomy" id="119954"/>
    <lineage>
        <taxon>Eukaryota</taxon>
        <taxon>Viridiplantae</taxon>
        <taxon>Streptophyta</taxon>
        <taxon>Embryophyta</taxon>
        <taxon>Tracheophyta</taxon>
        <taxon>Spermatophyta</taxon>
        <taxon>Magnoliopsida</taxon>
        <taxon>eudicotyledons</taxon>
        <taxon>Gunneridae</taxon>
        <taxon>Pentapetalae</taxon>
        <taxon>rosids</taxon>
        <taxon>malvids</taxon>
        <taxon>Myrtales</taxon>
        <taxon>Melastomataceae</taxon>
        <taxon>Melastomatoideae</taxon>
        <taxon>Melastomateae</taxon>
        <taxon>Melastoma</taxon>
    </lineage>
</organism>
<comment type="caution">
    <text evidence="1">The sequence shown here is derived from an EMBL/GenBank/DDBJ whole genome shotgun (WGS) entry which is preliminary data.</text>
</comment>
<keyword evidence="2" id="KW-1185">Reference proteome</keyword>
<dbReference type="Proteomes" id="UP001057402">
    <property type="component" value="Chromosome 2"/>
</dbReference>
<name>A0ACB9SBX9_9MYRT</name>